<accession>A0ABW2R770</accession>
<feature type="domain" description="CSD" evidence="5">
    <location>
        <begin position="7"/>
        <end position="83"/>
    </location>
</feature>
<feature type="transmembrane region" description="Helical" evidence="4">
    <location>
        <begin position="206"/>
        <end position="224"/>
    </location>
</feature>
<comment type="subcellular location">
    <subcellularLocation>
        <location evidence="2">Cytoplasm</location>
    </subcellularLocation>
</comment>
<evidence type="ECO:0000256" key="4">
    <source>
        <dbReference type="SAM" id="Phobius"/>
    </source>
</evidence>
<name>A0ABW2R770_9BURK</name>
<keyword evidence="4" id="KW-1133">Transmembrane helix</keyword>
<keyword evidence="4" id="KW-0812">Transmembrane</keyword>
<dbReference type="PRINTS" id="PR00050">
    <property type="entry name" value="COLDSHOCK"/>
</dbReference>
<dbReference type="CDD" id="cd04458">
    <property type="entry name" value="CSP_CDS"/>
    <property type="match status" value="1"/>
</dbReference>
<dbReference type="InterPro" id="IPR019844">
    <property type="entry name" value="CSD_CS"/>
</dbReference>
<organism evidence="6 7">
    <name type="scientific">Hydrogenophaga bisanensis</name>
    <dbReference type="NCBI Taxonomy" id="439611"/>
    <lineage>
        <taxon>Bacteria</taxon>
        <taxon>Pseudomonadati</taxon>
        <taxon>Pseudomonadota</taxon>
        <taxon>Betaproteobacteria</taxon>
        <taxon>Burkholderiales</taxon>
        <taxon>Comamonadaceae</taxon>
        <taxon>Hydrogenophaga</taxon>
    </lineage>
</organism>
<protein>
    <submittedName>
        <fullName evidence="6">DUF1294 domain-containing protein</fullName>
    </submittedName>
</protein>
<dbReference type="InterPro" id="IPR052069">
    <property type="entry name" value="Ca-reg_mRNA-binding_domain"/>
</dbReference>
<dbReference type="InterPro" id="IPR002059">
    <property type="entry name" value="CSP_DNA-bd"/>
</dbReference>
<dbReference type="Proteomes" id="UP001596495">
    <property type="component" value="Unassembled WGS sequence"/>
</dbReference>
<dbReference type="InterPro" id="IPR012340">
    <property type="entry name" value="NA-bd_OB-fold"/>
</dbReference>
<keyword evidence="1" id="KW-0597">Phosphoprotein</keyword>
<feature type="region of interest" description="Disordered" evidence="3">
    <location>
        <begin position="92"/>
        <end position="112"/>
    </location>
</feature>
<dbReference type="Pfam" id="PF00313">
    <property type="entry name" value="CSD"/>
    <property type="match status" value="1"/>
</dbReference>
<evidence type="ECO:0000259" key="5">
    <source>
        <dbReference type="PROSITE" id="PS51857"/>
    </source>
</evidence>
<sequence length="236" mass="25124">MTRPAMRFEGTIKSWNDERGFGFIEPALGGDEVFVHIKAFTMSSLVGGRPRVGQRVSFEVELGPKGKKRARLAALVSAAPVSASASSASSRRRSSSASVSSSSSSSSRSSPARWGTATLFAIPAFLVLALVVGVLWKPPAWLALVYAGLSVVTFVTYAMDKSAAVQGQWRTPESTLHTLSLAGGWPGALLAQQVLRHKSTKAPFRAVFWLTVLGNVAGFVWLASPYGRPVLDGVVF</sequence>
<dbReference type="Gene3D" id="2.40.50.140">
    <property type="entry name" value="Nucleic acid-binding proteins"/>
    <property type="match status" value="1"/>
</dbReference>
<dbReference type="InterPro" id="IPR010718">
    <property type="entry name" value="DUF1294"/>
</dbReference>
<dbReference type="Pfam" id="PF06961">
    <property type="entry name" value="DUF1294"/>
    <property type="match status" value="1"/>
</dbReference>
<evidence type="ECO:0000256" key="1">
    <source>
        <dbReference type="ARBA" id="ARBA00022553"/>
    </source>
</evidence>
<evidence type="ECO:0000313" key="7">
    <source>
        <dbReference type="Proteomes" id="UP001596495"/>
    </source>
</evidence>
<dbReference type="InterPro" id="IPR011129">
    <property type="entry name" value="CSD"/>
</dbReference>
<comment type="caution">
    <text evidence="6">The sequence shown here is derived from an EMBL/GenBank/DDBJ whole genome shotgun (WGS) entry which is preliminary data.</text>
</comment>
<keyword evidence="4" id="KW-0472">Membrane</keyword>
<dbReference type="SUPFAM" id="SSF50249">
    <property type="entry name" value="Nucleic acid-binding proteins"/>
    <property type="match status" value="1"/>
</dbReference>
<feature type="transmembrane region" description="Helical" evidence="4">
    <location>
        <begin position="114"/>
        <end position="135"/>
    </location>
</feature>
<feature type="transmembrane region" description="Helical" evidence="4">
    <location>
        <begin position="141"/>
        <end position="159"/>
    </location>
</feature>
<dbReference type="RefSeq" id="WP_382254566.1">
    <property type="nucleotide sequence ID" value="NZ_JBHTBX010000002.1"/>
</dbReference>
<evidence type="ECO:0000256" key="3">
    <source>
        <dbReference type="SAM" id="MobiDB-lite"/>
    </source>
</evidence>
<dbReference type="PANTHER" id="PTHR12962:SF1">
    <property type="entry name" value="COLD SHOCK DOMAIN-CONTAINING PROTEIN CG9705"/>
    <property type="match status" value="1"/>
</dbReference>
<keyword evidence="7" id="KW-1185">Reference proteome</keyword>
<gene>
    <name evidence="6" type="ORF">ACFQNJ_05315</name>
</gene>
<dbReference type="PROSITE" id="PS00352">
    <property type="entry name" value="CSD_1"/>
    <property type="match status" value="1"/>
</dbReference>
<reference evidence="7" key="1">
    <citation type="journal article" date="2019" name="Int. J. Syst. Evol. Microbiol.">
        <title>The Global Catalogue of Microorganisms (GCM) 10K type strain sequencing project: providing services to taxonomists for standard genome sequencing and annotation.</title>
        <authorList>
            <consortium name="The Broad Institute Genomics Platform"/>
            <consortium name="The Broad Institute Genome Sequencing Center for Infectious Disease"/>
            <person name="Wu L."/>
            <person name="Ma J."/>
        </authorList>
    </citation>
    <scope>NUCLEOTIDE SEQUENCE [LARGE SCALE GENOMIC DNA]</scope>
    <source>
        <strain evidence="7">CCUG 54518</strain>
    </source>
</reference>
<proteinExistence type="predicted"/>
<dbReference type="PROSITE" id="PS51857">
    <property type="entry name" value="CSD_2"/>
    <property type="match status" value="1"/>
</dbReference>
<evidence type="ECO:0000256" key="2">
    <source>
        <dbReference type="RuleBase" id="RU000408"/>
    </source>
</evidence>
<evidence type="ECO:0000313" key="6">
    <source>
        <dbReference type="EMBL" id="MFC7433926.1"/>
    </source>
</evidence>
<dbReference type="EMBL" id="JBHTBX010000002">
    <property type="protein sequence ID" value="MFC7433926.1"/>
    <property type="molecule type" value="Genomic_DNA"/>
</dbReference>
<dbReference type="PANTHER" id="PTHR12962">
    <property type="entry name" value="CALCIUM-REGULATED HEAT STABLE PROTEIN CRHSP-24-RELATED"/>
    <property type="match status" value="1"/>
</dbReference>
<dbReference type="SMART" id="SM00357">
    <property type="entry name" value="CSP"/>
    <property type="match status" value="1"/>
</dbReference>